<dbReference type="PANTHER" id="PTHR28336:SF4">
    <property type="entry name" value="DEATH DOMAIN-CONTAINING PROTEIN 1"/>
    <property type="match status" value="1"/>
</dbReference>
<evidence type="ECO:0000313" key="4">
    <source>
        <dbReference type="Proteomes" id="UP000829720"/>
    </source>
</evidence>
<dbReference type="InterPro" id="IPR000488">
    <property type="entry name" value="Death_dom"/>
</dbReference>
<dbReference type="GO" id="GO:0007165">
    <property type="term" value="P:signal transduction"/>
    <property type="evidence" value="ECO:0007669"/>
    <property type="project" value="InterPro"/>
</dbReference>
<dbReference type="Proteomes" id="UP000829720">
    <property type="component" value="Unassembled WGS sequence"/>
</dbReference>
<evidence type="ECO:0000256" key="1">
    <source>
        <dbReference type="SAM" id="MobiDB-lite"/>
    </source>
</evidence>
<feature type="region of interest" description="Disordered" evidence="1">
    <location>
        <begin position="542"/>
        <end position="586"/>
    </location>
</feature>
<dbReference type="PROSITE" id="PS50017">
    <property type="entry name" value="DEATH_DOMAIN"/>
    <property type="match status" value="1"/>
</dbReference>
<dbReference type="SUPFAM" id="SSF47986">
    <property type="entry name" value="DEATH domain"/>
    <property type="match status" value="1"/>
</dbReference>
<feature type="compositionally biased region" description="Polar residues" evidence="1">
    <location>
        <begin position="232"/>
        <end position="242"/>
    </location>
</feature>
<name>A0A8T3CXF0_9TELE</name>
<dbReference type="Gene3D" id="2.60.220.30">
    <property type="match status" value="1"/>
</dbReference>
<feature type="compositionally biased region" description="Basic and acidic residues" evidence="1">
    <location>
        <begin position="546"/>
        <end position="560"/>
    </location>
</feature>
<feature type="region of interest" description="Disordered" evidence="1">
    <location>
        <begin position="181"/>
        <end position="206"/>
    </location>
</feature>
<feature type="region of interest" description="Disordered" evidence="1">
    <location>
        <begin position="229"/>
        <end position="318"/>
    </location>
</feature>
<gene>
    <name evidence="3" type="ORF">AGOR_G00184020</name>
</gene>
<feature type="compositionally biased region" description="Low complexity" evidence="1">
    <location>
        <begin position="243"/>
        <end position="254"/>
    </location>
</feature>
<evidence type="ECO:0000313" key="3">
    <source>
        <dbReference type="EMBL" id="KAI1888342.1"/>
    </source>
</evidence>
<feature type="compositionally biased region" description="Low complexity" evidence="1">
    <location>
        <begin position="561"/>
        <end position="570"/>
    </location>
</feature>
<sequence length="920" mass="101459">MEDPTHQPTSDNGDRILRLIVEKNEQLKALLNGEEKSGDTQILQQLLSLSEEMGLFHLEKVITWRKTIQVTAEILSKGMSQEHYTSHQTRETDKPRAPWKYPISTDDAMHGFVEDLRSIESYFQCMTSKLNNSALVALHYERENFTSQDQKVNLTDGQVLVSPQNQQTDSELLHVTHEDLNSHVAPGPSPLNPHDASSSDGDQSLLSGEQNISFQNQLLQPEMTYKTKECCSSHNASDSRSLGSGEVEGSSVVEVETRPQPPETGEGGQFDRANMRSKKEVVPGGGGPDDCPSSTPRSEDSGEANKAGKQPQGEKRREGWVTLALSGRSSDGAVMIPNCCHVTAPVGVAQALACVVVDGISSWVVSGAEELISSVLRIWSPSHMRIPSPISIAIPFISRHRGSYRDVVVKVIDGDTQTSYISPTSTEAVYGGQRGSFAEVKVYKLGLFAVVSCLRKESFTVPRKGLSLKLCMDSRICFDYLPGTFSAPVVVQSMIQPVDGSFLSMLKSQSDMYQAVLSTSALVYLAHPSTVQFRRPLTVTLPCPPHPDRKRAGEEPEHGRPTSAATAAARPAHRVRATSASVKSSREAGNEHLTLLGFKEDQWTVLEDVNVRNMKNGLVSFELTENLQRLVVIRLAYSVRPSHLIALIEEVEDSVHRSRVTIVLHHQKDEPQRAVVALIPSKDLSWELANLRKEGYCGPPDPSGEISMSEGEQLLLSFRGNITSSGRTNSGVVAETITFHSQRKNRLFLHLTEVDEFGNYSSPHYKATAIFHRVTKGQVTPAGDTPIISPDNSPQNPVCKLSLTLPKKARTVSRPVSAKMTSREQSDPLSDELLLWLAEELTEEDAALLVLCLRVRRSSIQLVKLKVPEHLPSQVFQLLAIWRRNQPTSTDKTGLLCHYLSKSGRPDLAKELLSQRSSFQ</sequence>
<evidence type="ECO:0000259" key="2">
    <source>
        <dbReference type="PROSITE" id="PS50017"/>
    </source>
</evidence>
<dbReference type="EMBL" id="JAERUA010000017">
    <property type="protein sequence ID" value="KAI1888342.1"/>
    <property type="molecule type" value="Genomic_DNA"/>
</dbReference>
<proteinExistence type="predicted"/>
<protein>
    <recommendedName>
        <fullName evidence="2">Death domain-containing protein</fullName>
    </recommendedName>
</protein>
<organism evidence="3 4">
    <name type="scientific">Albula goreensis</name>
    <dbReference type="NCBI Taxonomy" id="1534307"/>
    <lineage>
        <taxon>Eukaryota</taxon>
        <taxon>Metazoa</taxon>
        <taxon>Chordata</taxon>
        <taxon>Craniata</taxon>
        <taxon>Vertebrata</taxon>
        <taxon>Euteleostomi</taxon>
        <taxon>Actinopterygii</taxon>
        <taxon>Neopterygii</taxon>
        <taxon>Teleostei</taxon>
        <taxon>Albuliformes</taxon>
        <taxon>Albulidae</taxon>
        <taxon>Albula</taxon>
    </lineage>
</organism>
<keyword evidence="4" id="KW-1185">Reference proteome</keyword>
<dbReference type="InterPro" id="IPR011029">
    <property type="entry name" value="DEATH-like_dom_sf"/>
</dbReference>
<feature type="domain" description="Death" evidence="2">
    <location>
        <begin position="831"/>
        <end position="916"/>
    </location>
</feature>
<comment type="caution">
    <text evidence="3">The sequence shown here is derived from an EMBL/GenBank/DDBJ whole genome shotgun (WGS) entry which is preliminary data.</text>
</comment>
<accession>A0A8T3CXF0</accession>
<dbReference type="OrthoDB" id="6118651at2759"/>
<dbReference type="Gene3D" id="1.10.533.10">
    <property type="entry name" value="Death Domain, Fas"/>
    <property type="match status" value="1"/>
</dbReference>
<reference evidence="3" key="1">
    <citation type="submission" date="2021-01" db="EMBL/GenBank/DDBJ databases">
        <authorList>
            <person name="Zahm M."/>
            <person name="Roques C."/>
            <person name="Cabau C."/>
            <person name="Klopp C."/>
            <person name="Donnadieu C."/>
            <person name="Jouanno E."/>
            <person name="Lampietro C."/>
            <person name="Louis A."/>
            <person name="Herpin A."/>
            <person name="Echchiki A."/>
            <person name="Berthelot C."/>
            <person name="Parey E."/>
            <person name="Roest-Crollius H."/>
            <person name="Braasch I."/>
            <person name="Postlethwait J."/>
            <person name="Bobe J."/>
            <person name="Montfort J."/>
            <person name="Bouchez O."/>
            <person name="Begum T."/>
            <person name="Mejri S."/>
            <person name="Adams A."/>
            <person name="Chen W.-J."/>
            <person name="Guiguen Y."/>
        </authorList>
    </citation>
    <scope>NUCLEOTIDE SEQUENCE</scope>
    <source>
        <tissue evidence="3">Blood</tissue>
    </source>
</reference>
<dbReference type="PANTHER" id="PTHR28336">
    <property type="entry name" value="BA1-643"/>
    <property type="match status" value="1"/>
</dbReference>
<dbReference type="AlphaFoldDB" id="A0A8T3CXF0"/>